<dbReference type="InterPro" id="IPR023582">
    <property type="entry name" value="Impact"/>
</dbReference>
<evidence type="ECO:0000313" key="4">
    <source>
        <dbReference type="EMBL" id="KAK0628983.1"/>
    </source>
</evidence>
<dbReference type="AlphaFoldDB" id="A0AA39X804"/>
<evidence type="ECO:0000259" key="3">
    <source>
        <dbReference type="Pfam" id="PF01205"/>
    </source>
</evidence>
<feature type="compositionally biased region" description="Polar residues" evidence="2">
    <location>
        <begin position="289"/>
        <end position="307"/>
    </location>
</feature>
<evidence type="ECO:0000313" key="5">
    <source>
        <dbReference type="Proteomes" id="UP001174934"/>
    </source>
</evidence>
<accession>A0AA39X804</accession>
<organism evidence="4 5">
    <name type="scientific">Bombardia bombarda</name>
    <dbReference type="NCBI Taxonomy" id="252184"/>
    <lineage>
        <taxon>Eukaryota</taxon>
        <taxon>Fungi</taxon>
        <taxon>Dikarya</taxon>
        <taxon>Ascomycota</taxon>
        <taxon>Pezizomycotina</taxon>
        <taxon>Sordariomycetes</taxon>
        <taxon>Sordariomycetidae</taxon>
        <taxon>Sordariales</taxon>
        <taxon>Lasiosphaeriaceae</taxon>
        <taxon>Bombardia</taxon>
    </lineage>
</organism>
<feature type="domain" description="Impact N-terminal" evidence="3">
    <location>
        <begin position="329"/>
        <end position="413"/>
    </location>
</feature>
<dbReference type="GO" id="GO:0140469">
    <property type="term" value="P:GCN2-mediated signaling"/>
    <property type="evidence" value="ECO:0007669"/>
    <property type="project" value="TreeGrafter"/>
</dbReference>
<dbReference type="GO" id="GO:0005737">
    <property type="term" value="C:cytoplasm"/>
    <property type="evidence" value="ECO:0007669"/>
    <property type="project" value="TreeGrafter"/>
</dbReference>
<dbReference type="Pfam" id="PF01205">
    <property type="entry name" value="Impact_N"/>
    <property type="match status" value="1"/>
</dbReference>
<dbReference type="GO" id="GO:0006446">
    <property type="term" value="P:regulation of translational initiation"/>
    <property type="evidence" value="ECO:0007669"/>
    <property type="project" value="TreeGrafter"/>
</dbReference>
<evidence type="ECO:0000256" key="1">
    <source>
        <dbReference type="ARBA" id="ARBA00007665"/>
    </source>
</evidence>
<feature type="compositionally biased region" description="Low complexity" evidence="2">
    <location>
        <begin position="242"/>
        <end position="255"/>
    </location>
</feature>
<feature type="compositionally biased region" description="Acidic residues" evidence="2">
    <location>
        <begin position="223"/>
        <end position="233"/>
    </location>
</feature>
<reference evidence="4" key="1">
    <citation type="submission" date="2023-06" db="EMBL/GenBank/DDBJ databases">
        <title>Genome-scale phylogeny and comparative genomics of the fungal order Sordariales.</title>
        <authorList>
            <consortium name="Lawrence Berkeley National Laboratory"/>
            <person name="Hensen N."/>
            <person name="Bonometti L."/>
            <person name="Westerberg I."/>
            <person name="Brannstrom I.O."/>
            <person name="Guillou S."/>
            <person name="Cros-Aarteil S."/>
            <person name="Calhoun S."/>
            <person name="Haridas S."/>
            <person name="Kuo A."/>
            <person name="Mondo S."/>
            <person name="Pangilinan J."/>
            <person name="Riley R."/>
            <person name="LaButti K."/>
            <person name="Andreopoulos B."/>
            <person name="Lipzen A."/>
            <person name="Chen C."/>
            <person name="Yanf M."/>
            <person name="Daum C."/>
            <person name="Ng V."/>
            <person name="Clum A."/>
            <person name="Steindorff A."/>
            <person name="Ohm R."/>
            <person name="Martin F."/>
            <person name="Silar P."/>
            <person name="Natvig D."/>
            <person name="Lalanne C."/>
            <person name="Gautier V."/>
            <person name="Ament-velasquez S.L."/>
            <person name="Kruys A."/>
            <person name="Hutchinson M.I."/>
            <person name="Powell A.J."/>
            <person name="Barry K."/>
            <person name="Miller A.N."/>
            <person name="Grigoriev I.V."/>
            <person name="Debuchy R."/>
            <person name="Gladieux P."/>
            <person name="Thoren M.H."/>
            <person name="Johannesson H."/>
        </authorList>
    </citation>
    <scope>NUCLEOTIDE SEQUENCE</scope>
    <source>
        <strain evidence="4">SMH3391-2</strain>
    </source>
</reference>
<dbReference type="InterPro" id="IPR020568">
    <property type="entry name" value="Ribosomal_Su5_D2-typ_SF"/>
</dbReference>
<dbReference type="InterPro" id="IPR036956">
    <property type="entry name" value="Impact_N_sf"/>
</dbReference>
<dbReference type="Gene3D" id="3.30.230.30">
    <property type="entry name" value="Impact, N-terminal domain"/>
    <property type="match status" value="1"/>
</dbReference>
<sequence>MATQQDLQELLRLLTASRKVPMLQAMTQIKALQAVDLRSIKQIAESPLKIVESALKDDKAARSLQSACKAVLKRGDGGATATTGKRPAASSLASPAQKRAKFDSNHLMGAPTEMTPQELERSLELPLCTDEDRIAATVVQTNRAPLVLAFAVELIRHTMPEQPLSSRLSLGQAIVSANSRSKAVSIGLDKGPSADEEGWGEGQPRVRVLGREVAVLKRGGYEWQEEEEEEEEAGSSGGLDESQTQTLTQTQTQSQAYINSSLSSTMIPETQHPPSTTTTQPFSTMPDTQTQSPSTTMSNTQSQSPSYAPTLPTQATATTWHTGSPLTLKSSTFLAHVTTIRDRLHRASLIESLFAANPRLRSATHNAWAYRIAPPPGFLTGLPREEAFDDGETGCGDLMLRVMREVKAVDTLVGRGGDGGKGRGGLGLGGVAVWGLDLEGTRRGAGGGGGGGGGKQHTTGVVGMQIHRPETARGYLLKSFLLAETGTSTGGKAQKKTQKMLEAEREENLGLVLGALRLVFESWAGHLTAAELDRRAWAWYVAVRPDVESGAAGWGAKAALPLRKILDLRRKEQ</sequence>
<feature type="compositionally biased region" description="Low complexity" evidence="2">
    <location>
        <begin position="268"/>
        <end position="288"/>
    </location>
</feature>
<feature type="compositionally biased region" description="Polar residues" evidence="2">
    <location>
        <begin position="256"/>
        <end position="267"/>
    </location>
</feature>
<feature type="region of interest" description="Disordered" evidence="2">
    <location>
        <begin position="75"/>
        <end position="99"/>
    </location>
</feature>
<comment type="caution">
    <text evidence="4">The sequence shown here is derived from an EMBL/GenBank/DDBJ whole genome shotgun (WGS) entry which is preliminary data.</text>
</comment>
<gene>
    <name evidence="4" type="ORF">B0T17DRAFT_633136</name>
</gene>
<dbReference type="InterPro" id="IPR001498">
    <property type="entry name" value="Impact_N"/>
</dbReference>
<name>A0AA39X804_9PEZI</name>
<protein>
    <recommendedName>
        <fullName evidence="3">Impact N-terminal domain-containing protein</fullName>
    </recommendedName>
</protein>
<evidence type="ECO:0000256" key="2">
    <source>
        <dbReference type="SAM" id="MobiDB-lite"/>
    </source>
</evidence>
<dbReference type="EMBL" id="JAULSR010000002">
    <property type="protein sequence ID" value="KAK0628983.1"/>
    <property type="molecule type" value="Genomic_DNA"/>
</dbReference>
<dbReference type="Proteomes" id="UP001174934">
    <property type="component" value="Unassembled WGS sequence"/>
</dbReference>
<feature type="region of interest" description="Disordered" evidence="2">
    <location>
        <begin position="220"/>
        <end position="312"/>
    </location>
</feature>
<comment type="similarity">
    <text evidence="1">Belongs to the IMPACT family.</text>
</comment>
<dbReference type="PANTHER" id="PTHR16301:SF4">
    <property type="entry name" value="IMPACT N-TERMINAL DOMAIN-CONTAINING PROTEIN"/>
    <property type="match status" value="1"/>
</dbReference>
<proteinExistence type="inferred from homology"/>
<keyword evidence="5" id="KW-1185">Reference proteome</keyword>
<dbReference type="PANTHER" id="PTHR16301">
    <property type="entry name" value="IMPACT-RELATED"/>
    <property type="match status" value="1"/>
</dbReference>
<dbReference type="SUPFAM" id="SSF54211">
    <property type="entry name" value="Ribosomal protein S5 domain 2-like"/>
    <property type="match status" value="1"/>
</dbReference>